<dbReference type="InterPro" id="IPR003594">
    <property type="entry name" value="HATPase_dom"/>
</dbReference>
<keyword evidence="6" id="KW-0812">Transmembrane</keyword>
<dbReference type="Gene3D" id="3.30.565.10">
    <property type="entry name" value="Histidine kinase-like ATPase, C-terminal domain"/>
    <property type="match status" value="1"/>
</dbReference>
<name>A0ABV1GDJ6_9FIRM</name>
<reference evidence="8 9" key="1">
    <citation type="submission" date="2024-03" db="EMBL/GenBank/DDBJ databases">
        <title>Human intestinal bacterial collection.</title>
        <authorList>
            <person name="Pauvert C."/>
            <person name="Hitch T.C.A."/>
            <person name="Clavel T."/>
        </authorList>
    </citation>
    <scope>NUCLEOTIDE SEQUENCE [LARGE SCALE GENOMIC DNA]</scope>
    <source>
        <strain evidence="8 9">CLA-JM-H11</strain>
    </source>
</reference>
<evidence type="ECO:0000256" key="5">
    <source>
        <dbReference type="SAM" id="Coils"/>
    </source>
</evidence>
<dbReference type="GO" id="GO:0004673">
    <property type="term" value="F:protein histidine kinase activity"/>
    <property type="evidence" value="ECO:0007669"/>
    <property type="project" value="UniProtKB-EC"/>
</dbReference>
<dbReference type="InterPro" id="IPR003660">
    <property type="entry name" value="HAMP_dom"/>
</dbReference>
<keyword evidence="4 8" id="KW-0418">Kinase</keyword>
<keyword evidence="5" id="KW-0175">Coiled coil</keyword>
<dbReference type="Gene3D" id="6.10.340.10">
    <property type="match status" value="1"/>
</dbReference>
<keyword evidence="3 8" id="KW-0808">Transferase</keyword>
<feature type="transmembrane region" description="Helical" evidence="6">
    <location>
        <begin position="16"/>
        <end position="40"/>
    </location>
</feature>
<comment type="subcellular location">
    <subcellularLocation>
        <location evidence="1">Membrane</location>
    </subcellularLocation>
</comment>
<keyword evidence="2" id="KW-0597">Phosphoprotein</keyword>
<dbReference type="Proteomes" id="UP001477672">
    <property type="component" value="Unassembled WGS sequence"/>
</dbReference>
<dbReference type="EMBL" id="JBBMFA010000074">
    <property type="protein sequence ID" value="MEQ2519903.1"/>
    <property type="molecule type" value="Genomic_DNA"/>
</dbReference>
<dbReference type="PANTHER" id="PTHR34220:SF7">
    <property type="entry name" value="SENSOR HISTIDINE KINASE YPDA"/>
    <property type="match status" value="1"/>
</dbReference>
<evidence type="ECO:0000259" key="7">
    <source>
        <dbReference type="PROSITE" id="PS50885"/>
    </source>
</evidence>
<evidence type="ECO:0000256" key="2">
    <source>
        <dbReference type="ARBA" id="ARBA00022553"/>
    </source>
</evidence>
<keyword evidence="6" id="KW-1133">Transmembrane helix</keyword>
<dbReference type="Pfam" id="PF02518">
    <property type="entry name" value="HATPase_c"/>
    <property type="match status" value="1"/>
</dbReference>
<accession>A0ABV1GDJ6</accession>
<comment type="caution">
    <text evidence="8">The sequence shown here is derived from an EMBL/GenBank/DDBJ whole genome shotgun (WGS) entry which is preliminary data.</text>
</comment>
<evidence type="ECO:0000256" key="1">
    <source>
        <dbReference type="ARBA" id="ARBA00004370"/>
    </source>
</evidence>
<dbReference type="SUPFAM" id="SSF158472">
    <property type="entry name" value="HAMP domain-like"/>
    <property type="match status" value="1"/>
</dbReference>
<feature type="transmembrane region" description="Helical" evidence="6">
    <location>
        <begin position="288"/>
        <end position="311"/>
    </location>
</feature>
<dbReference type="CDD" id="cd06225">
    <property type="entry name" value="HAMP"/>
    <property type="match status" value="1"/>
</dbReference>
<dbReference type="SMART" id="SM00387">
    <property type="entry name" value="HATPase_c"/>
    <property type="match status" value="1"/>
</dbReference>
<feature type="coiled-coil region" evidence="5">
    <location>
        <begin position="360"/>
        <end position="387"/>
    </location>
</feature>
<dbReference type="InterPro" id="IPR036890">
    <property type="entry name" value="HATPase_C_sf"/>
</dbReference>
<sequence>MKEKTAPYKTHFYRKILIWLFLGVFFLMLLVSFGTFYVYFRYYVNGLADSALQSTAYVRADLNTQLENVTLLTDNMYLETEIQEILTGPQGNNQARMQRYYSGQIAPNPYFMYQIDLFDLQGNRYIYANSATIAHSFLAGSFADEWGPRVEQAGGRILWVDGREISPGASHLLFALRLIKNTHSNQPVGMAVVSVMKRSISGNLSLYATDTTQISLAGPDGTLVLAEDLRRDPEQMQVLDMDLVSGEEGYYTSLASSTLVVYLLDEATPWYVVQTIRLPTFFMFLQQVLGAMPVLFVLVLVLAGLFVWSLYRALSRPILTLVESMRSLESLDFTPPQLDVARDDEIGYLNRGYLLMLGEMKRLFENLVQEQNAKKNYELEALRAQINPHFLYNTLTVVRFLIDMGQNQSASQVLISLIKLLKINLDPKREMLTVEEEMEYLRNYLSIQKHRYDNFEVKCSVDPGAMPCAIPRLLIQPLVENSLFHGLKNGALHGRIAIQVRREDGRLRVQVQDSGAGFPPGFDVRAARVNAQRSSASIGLHNVNERLRLYYGPDSQLHTENLPGTGCRVWFTIPVEEG</sequence>
<gene>
    <name evidence="8" type="ORF">WMO24_05575</name>
</gene>
<dbReference type="EC" id="2.7.13.3" evidence="8"/>
<dbReference type="PROSITE" id="PS50885">
    <property type="entry name" value="HAMP"/>
    <property type="match status" value="1"/>
</dbReference>
<keyword evidence="6" id="KW-0472">Membrane</keyword>
<dbReference type="Pfam" id="PF06580">
    <property type="entry name" value="His_kinase"/>
    <property type="match status" value="1"/>
</dbReference>
<evidence type="ECO:0000313" key="8">
    <source>
        <dbReference type="EMBL" id="MEQ2519903.1"/>
    </source>
</evidence>
<evidence type="ECO:0000256" key="4">
    <source>
        <dbReference type="ARBA" id="ARBA00022777"/>
    </source>
</evidence>
<dbReference type="InterPro" id="IPR050640">
    <property type="entry name" value="Bact_2-comp_sensor_kinase"/>
</dbReference>
<organism evidence="8 9">
    <name type="scientific">Ruthenibacterium intestinale</name>
    <dbReference type="NCBI Taxonomy" id="3133163"/>
    <lineage>
        <taxon>Bacteria</taxon>
        <taxon>Bacillati</taxon>
        <taxon>Bacillota</taxon>
        <taxon>Clostridia</taxon>
        <taxon>Eubacteriales</taxon>
        <taxon>Oscillospiraceae</taxon>
        <taxon>Ruthenibacterium</taxon>
    </lineage>
</organism>
<feature type="domain" description="HAMP" evidence="7">
    <location>
        <begin position="312"/>
        <end position="365"/>
    </location>
</feature>
<dbReference type="InterPro" id="IPR010559">
    <property type="entry name" value="Sig_transdc_His_kin_internal"/>
</dbReference>
<dbReference type="PANTHER" id="PTHR34220">
    <property type="entry name" value="SENSOR HISTIDINE KINASE YPDA"/>
    <property type="match status" value="1"/>
</dbReference>
<evidence type="ECO:0000256" key="3">
    <source>
        <dbReference type="ARBA" id="ARBA00022679"/>
    </source>
</evidence>
<dbReference type="SUPFAM" id="SSF55874">
    <property type="entry name" value="ATPase domain of HSP90 chaperone/DNA topoisomerase II/histidine kinase"/>
    <property type="match status" value="1"/>
</dbReference>
<evidence type="ECO:0000256" key="6">
    <source>
        <dbReference type="SAM" id="Phobius"/>
    </source>
</evidence>
<dbReference type="RefSeq" id="WP_349215334.1">
    <property type="nucleotide sequence ID" value="NZ_JBBMFA010000074.1"/>
</dbReference>
<evidence type="ECO:0000313" key="9">
    <source>
        <dbReference type="Proteomes" id="UP001477672"/>
    </source>
</evidence>
<keyword evidence="9" id="KW-1185">Reference proteome</keyword>
<proteinExistence type="predicted"/>
<protein>
    <submittedName>
        <fullName evidence="8">Sensor histidine kinase</fullName>
        <ecNumber evidence="8">2.7.13.3</ecNumber>
    </submittedName>
</protein>